<dbReference type="PANTHER" id="PTHR28284">
    <property type="entry name" value="NUCLEOPORIN NUP60"/>
    <property type="match status" value="1"/>
</dbReference>
<dbReference type="EMBL" id="CP076750">
    <property type="protein sequence ID" value="QWW23662.1"/>
    <property type="molecule type" value="Genomic_DNA"/>
</dbReference>
<dbReference type="PANTHER" id="PTHR28284:SF1">
    <property type="entry name" value="NUCLEOPORIN NUP60"/>
    <property type="match status" value="1"/>
</dbReference>
<sequence>MDNRRVIKAYKERGREKVLPLPSKAGLLSKMKRYISGSSLWQEGLSRSRTASLSSSRAPSGVSSRKPSVSQPNAHSSRLISESFAAASSTNQSMEQNPDHTANEVLSTFFREKGNQPLSQIEYEGVMSLLEKSRANMSMTSNDPDQQSHTVARVGSPTRDSSFAQQNNTTLSNRVLKNTSFYDSNAPNATFAAPDYRPSYQSFSGSSRSHPPVKRVYQFSGLPSPYRTRIRAPGSPQKKMRRIVTESEASTTPVPAEKSDSEISKPRSNTANSLLSALDNHQKADNGEVTFDKAEKPLYNPYVRNRRKAAKATASSNSTTATPKPYSTADDISKTVAFNQAKELKESPEKGESESLFSSVSTKPAKEISQNTSEVKSDTNSLFTFKPSEVKPVEKQPAFTFNLKNSSEPKVLQESQESEPKPDANGFVFDAKKPAFSFGAKFEANSSQSDKDQKPHFGFNSSKMSAFKPKASEETFASPQPSRDSRAKGSDPSYFNPSAEKSLTGSSETEPVKSSLFGNTNTTAAFSQPTFSFGSQKNDSTFNGTQNNAASEEKVDSRSSTLPNADSQFGFKEANKIAPHKPVFNFGAKKVEEASGEKKVESAEKSSLSNSTTSSAFTSGSNTSEKGSAFSIGSKTTKGIDEIPGDSKSKPLFSFSKSDSASKPAFSIASTSETSEETGKNPSAHSGKSAFSFGSSSTGLPPTNDGRIELKSSSFRGPDELEVQESEEKKGNTESEPNGSSKSTPALTFGAKSNNSALFASNTSKNDDNTPSLESNSKNLEKESGADKGFEGEEAGTGSIPSFKFGASNEVKDAPAFNFGTSAEKKDTPAFSFGSNVEKKDTSAFSFGNNSEKKDAPALIFGTSSEKNTSSFNSEANDKNKKPVFGFSSKAEEQKMSSSSVDSATEQRDKHLSLGNSVNKKSIPMFNFGNTTENKDTPAFGFGNATEKKDTPAFSFGNTTEKKNTPAFSFGSTTGKKDTPAFSFGSTTDKKDTPAFNFGNTSEKKDTPAFNFGSTSEKKDTPAFSFGEVSNDKQPAFSFGKREEKTESSYKTNDSKPTFSFGNTGKPAFSFGSQTTTAVAEDNEEFKFPELQGENITEEVKKGAEKHMGEFEF</sequence>
<dbReference type="Proteomes" id="UP000825438">
    <property type="component" value="Chromosome II"/>
</dbReference>
<accession>A0A2H1A7A4</accession>
<feature type="compositionally biased region" description="Basic and acidic residues" evidence="1">
    <location>
        <begin position="779"/>
        <end position="791"/>
    </location>
</feature>
<dbReference type="EMBL" id="PEKT02000002">
    <property type="protein sequence ID" value="PIS58423.1"/>
    <property type="molecule type" value="Genomic_DNA"/>
</dbReference>
<evidence type="ECO:0000256" key="1">
    <source>
        <dbReference type="SAM" id="MobiDB-lite"/>
    </source>
</evidence>
<dbReference type="GO" id="GO:0008298">
    <property type="term" value="P:intracellular mRNA localization"/>
    <property type="evidence" value="ECO:0007669"/>
    <property type="project" value="TreeGrafter"/>
</dbReference>
<dbReference type="STRING" id="498019.A0A2H1A7A4"/>
<feature type="compositionally biased region" description="Polar residues" evidence="1">
    <location>
        <begin position="137"/>
        <end position="150"/>
    </location>
</feature>
<feature type="compositionally biased region" description="Polar residues" evidence="1">
    <location>
        <begin position="516"/>
        <end position="550"/>
    </location>
</feature>
<protein>
    <submittedName>
        <fullName evidence="2">Uncharacterized protein</fullName>
    </submittedName>
</protein>
<dbReference type="GO" id="GO:0017056">
    <property type="term" value="F:structural constituent of nuclear pore"/>
    <property type="evidence" value="ECO:0007669"/>
    <property type="project" value="InterPro"/>
</dbReference>
<dbReference type="OMA" id="NTIQTHY"/>
<dbReference type="GO" id="GO:0016973">
    <property type="term" value="P:poly(A)+ mRNA export from nucleus"/>
    <property type="evidence" value="ECO:0007669"/>
    <property type="project" value="TreeGrafter"/>
</dbReference>
<name>A0A2H1A7A4_CANAR</name>
<feature type="compositionally biased region" description="Low complexity" evidence="1">
    <location>
        <begin position="44"/>
        <end position="65"/>
    </location>
</feature>
<feature type="compositionally biased region" description="Basic and acidic residues" evidence="1">
    <location>
        <begin position="638"/>
        <end position="649"/>
    </location>
</feature>
<dbReference type="VEuPathDB" id="FungiDB:B9J08_000921"/>
<feature type="compositionally biased region" description="Polar residues" evidence="1">
    <location>
        <begin position="200"/>
        <end position="209"/>
    </location>
</feature>
<gene>
    <name evidence="2" type="ORF">B9J08_000921</name>
    <name evidence="3" type="ORF">CA7LBN_002463</name>
</gene>
<feature type="compositionally biased region" description="Polar residues" evidence="1">
    <location>
        <begin position="355"/>
        <end position="383"/>
    </location>
</feature>
<organism evidence="2">
    <name type="scientific">Candidozyma auris</name>
    <name type="common">Yeast</name>
    <name type="synonym">Candida auris</name>
    <dbReference type="NCBI Taxonomy" id="498019"/>
    <lineage>
        <taxon>Eukaryota</taxon>
        <taxon>Fungi</taxon>
        <taxon>Dikarya</taxon>
        <taxon>Ascomycota</taxon>
        <taxon>Saccharomycotina</taxon>
        <taxon>Pichiomycetes</taxon>
        <taxon>Metschnikowiaceae</taxon>
        <taxon>Candidozyma</taxon>
    </lineage>
</organism>
<reference evidence="2" key="1">
    <citation type="journal article" date="2017" name="Clin. Infect. Dis.">
        <title>Simultaneous emergence of multidrug-resistant Candida auris on 3 continents confirmed by whole-genome sequencing and epidemiological analyses.</title>
        <authorList>
            <person name="Lockhart S.R."/>
            <person name="Etienne K.A."/>
            <person name="Vallabhaneni S."/>
            <person name="Farooqi J."/>
            <person name="Chowdhary A."/>
            <person name="Govender N.P."/>
            <person name="Colombo A.L."/>
            <person name="Calvo B."/>
            <person name="Cuomo C.A."/>
            <person name="Desjardins C.A."/>
            <person name="Berkow E.L."/>
            <person name="Castanheira M."/>
            <person name="Magobo R.E."/>
            <person name="Jabeen K."/>
            <person name="Asghar R.J."/>
            <person name="Meis J.F."/>
            <person name="Jackson B."/>
            <person name="Chiller T."/>
            <person name="Litvintseva A.P."/>
        </authorList>
    </citation>
    <scope>NUCLEOTIDE SEQUENCE [LARGE SCALE GENOMIC DNA]</scope>
    <source>
        <strain evidence="2">B8441</strain>
    </source>
</reference>
<feature type="region of interest" description="Disordered" evidence="1">
    <location>
        <begin position="44"/>
        <end position="76"/>
    </location>
</feature>
<feature type="region of interest" description="Disordered" evidence="1">
    <location>
        <begin position="443"/>
        <end position="574"/>
    </location>
</feature>
<feature type="compositionally biased region" description="Basic and acidic residues" evidence="1">
    <location>
        <begin position="592"/>
        <end position="604"/>
    </location>
</feature>
<feature type="compositionally biased region" description="Basic and acidic residues" evidence="1">
    <location>
        <begin position="342"/>
        <end position="353"/>
    </location>
</feature>
<dbReference type="GO" id="GO:0034398">
    <property type="term" value="P:telomere tethering at nuclear periphery"/>
    <property type="evidence" value="ECO:0007669"/>
    <property type="project" value="TreeGrafter"/>
</dbReference>
<feature type="region of interest" description="Disordered" evidence="1">
    <location>
        <begin position="592"/>
        <end position="806"/>
    </location>
</feature>
<feature type="compositionally biased region" description="Polar residues" evidence="1">
    <location>
        <begin position="558"/>
        <end position="567"/>
    </location>
</feature>
<feature type="compositionally biased region" description="Low complexity" evidence="1">
    <location>
        <begin position="683"/>
        <end position="697"/>
    </location>
</feature>
<feature type="compositionally biased region" description="Low complexity" evidence="1">
    <location>
        <begin position="606"/>
        <end position="624"/>
    </location>
</feature>
<evidence type="ECO:0000313" key="2">
    <source>
        <dbReference type="EMBL" id="PIS58423.1"/>
    </source>
</evidence>
<dbReference type="VEuPathDB" id="FungiDB:CJI97_000939"/>
<dbReference type="VEuPathDB" id="FungiDB:CJJ07_000642"/>
<feature type="compositionally biased region" description="Polar residues" evidence="1">
    <location>
        <begin position="1049"/>
        <end position="1063"/>
    </location>
</feature>
<reference evidence="2" key="2">
    <citation type="submission" date="2017-11" db="EMBL/GenBank/DDBJ databases">
        <title>Candida auris genome assembly and annotation.</title>
        <authorList>
            <person name="Munoz J.F."/>
            <person name="Gade L.G."/>
            <person name="Chow N.A."/>
            <person name="Litvintseva A.P."/>
            <person name="Loparev V.N."/>
            <person name="Cuomo C.A."/>
        </authorList>
    </citation>
    <scope>NUCLEOTIDE SEQUENCE</scope>
    <source>
        <strain evidence="2">B8441</strain>
    </source>
</reference>
<dbReference type="GO" id="GO:0044615">
    <property type="term" value="C:nuclear pore nuclear basket"/>
    <property type="evidence" value="ECO:0007669"/>
    <property type="project" value="InterPro"/>
</dbReference>
<feature type="region of interest" description="Disordered" evidence="1">
    <location>
        <begin position="298"/>
        <end position="429"/>
    </location>
</feature>
<feature type="compositionally biased region" description="Polar residues" evidence="1">
    <location>
        <begin position="66"/>
        <end position="76"/>
    </location>
</feature>
<dbReference type="VEuPathDB" id="FungiDB:CJI96_0003178"/>
<feature type="region of interest" description="Disordered" evidence="1">
    <location>
        <begin position="137"/>
        <end position="171"/>
    </location>
</feature>
<feature type="compositionally biased region" description="Polar residues" evidence="1">
    <location>
        <begin position="158"/>
        <end position="171"/>
    </location>
</feature>
<dbReference type="GO" id="GO:0031990">
    <property type="term" value="P:mRNA export from nucleus in response to heat stress"/>
    <property type="evidence" value="ECO:0007669"/>
    <property type="project" value="TreeGrafter"/>
</dbReference>
<proteinExistence type="predicted"/>
<feature type="compositionally biased region" description="Polar residues" evidence="1">
    <location>
        <begin position="493"/>
        <end position="509"/>
    </location>
</feature>
<dbReference type="VEuPathDB" id="FungiDB:QG37_02891"/>
<feature type="compositionally biased region" description="Polar residues" evidence="1">
    <location>
        <begin position="734"/>
        <end position="778"/>
    </location>
</feature>
<feature type="region of interest" description="Disordered" evidence="1">
    <location>
        <begin position="842"/>
        <end position="1067"/>
    </location>
</feature>
<dbReference type="VEuPathDB" id="FungiDB:CJJ09_002880"/>
<feature type="region of interest" description="Disordered" evidence="1">
    <location>
        <begin position="200"/>
        <end position="268"/>
    </location>
</feature>
<dbReference type="AlphaFoldDB" id="A0A2H1A7A4"/>
<feature type="compositionally biased region" description="Low complexity" evidence="1">
    <location>
        <begin position="311"/>
        <end position="325"/>
    </location>
</feature>
<dbReference type="InterPro" id="IPR034432">
    <property type="entry name" value="Nup60"/>
</dbReference>
<dbReference type="GO" id="GO:0006607">
    <property type="term" value="P:NLS-bearing protein import into nucleus"/>
    <property type="evidence" value="ECO:0007669"/>
    <property type="project" value="TreeGrafter"/>
</dbReference>
<feature type="compositionally biased region" description="Low complexity" evidence="1">
    <location>
        <begin position="650"/>
        <end position="659"/>
    </location>
</feature>
<evidence type="ECO:0000313" key="3">
    <source>
        <dbReference type="EMBL" id="QWW23662.1"/>
    </source>
</evidence>
<feature type="compositionally biased region" description="Polar residues" evidence="1">
    <location>
        <begin position="862"/>
        <end position="875"/>
    </location>
</feature>
<reference evidence="3" key="3">
    <citation type="submission" date="2021-06" db="EMBL/GenBank/DDBJ databases">
        <title>Candida auris outbreak in lebanese hospital.</title>
        <authorList>
            <person name="Finianos M."/>
        </authorList>
    </citation>
    <scope>NUCLEOTIDE SEQUENCE</scope>
    <source>
        <strain evidence="3">CA7LBN</strain>
    </source>
</reference>